<evidence type="ECO:0000313" key="2">
    <source>
        <dbReference type="EMBL" id="EMI55526.1"/>
    </source>
</evidence>
<feature type="transmembrane region" description="Helical" evidence="1">
    <location>
        <begin position="21"/>
        <end position="43"/>
    </location>
</feature>
<dbReference type="AlphaFoldDB" id="M5UCE2"/>
<comment type="caution">
    <text evidence="2">The sequence shown here is derived from an EMBL/GenBank/DDBJ whole genome shotgun (WGS) entry which is preliminary data.</text>
</comment>
<evidence type="ECO:0000256" key="1">
    <source>
        <dbReference type="SAM" id="Phobius"/>
    </source>
</evidence>
<dbReference type="NCBIfam" id="TIGR02532">
    <property type="entry name" value="IV_pilin_GFxxxE"/>
    <property type="match status" value="1"/>
</dbReference>
<dbReference type="PROSITE" id="PS00409">
    <property type="entry name" value="PROKAR_NTER_METHYL"/>
    <property type="match status" value="1"/>
</dbReference>
<dbReference type="SUPFAM" id="SSF54523">
    <property type="entry name" value="Pili subunits"/>
    <property type="match status" value="1"/>
</dbReference>
<gene>
    <name evidence="2" type="ORF">RSSM_03028</name>
</gene>
<dbReference type="Gene3D" id="3.30.700.10">
    <property type="entry name" value="Glycoprotein, Type 4 Pilin"/>
    <property type="match status" value="1"/>
</dbReference>
<dbReference type="RefSeq" id="WP_008679648.1">
    <property type="nucleotide sequence ID" value="NZ_ANOH01000210.1"/>
</dbReference>
<keyword evidence="3" id="KW-1185">Reference proteome</keyword>
<evidence type="ECO:0000313" key="3">
    <source>
        <dbReference type="Proteomes" id="UP000011885"/>
    </source>
</evidence>
<keyword evidence="1" id="KW-1133">Transmembrane helix</keyword>
<accession>M5UCE2</accession>
<keyword evidence="1" id="KW-0472">Membrane</keyword>
<protein>
    <submittedName>
        <fullName evidence="2">Protein containing Prepilin-type cleavage/methylation</fullName>
    </submittedName>
</protein>
<organism evidence="2 3">
    <name type="scientific">Rhodopirellula sallentina SM41</name>
    <dbReference type="NCBI Taxonomy" id="1263870"/>
    <lineage>
        <taxon>Bacteria</taxon>
        <taxon>Pseudomonadati</taxon>
        <taxon>Planctomycetota</taxon>
        <taxon>Planctomycetia</taxon>
        <taxon>Pirellulales</taxon>
        <taxon>Pirellulaceae</taxon>
        <taxon>Rhodopirellula</taxon>
    </lineage>
</organism>
<dbReference type="OrthoDB" id="270125at2"/>
<dbReference type="InterPro" id="IPR045584">
    <property type="entry name" value="Pilin-like"/>
</dbReference>
<proteinExistence type="predicted"/>
<dbReference type="PATRIC" id="fig|1263870.3.peg.3218"/>
<dbReference type="InterPro" id="IPR012902">
    <property type="entry name" value="N_methyl_site"/>
</dbReference>
<dbReference type="Pfam" id="PF07963">
    <property type="entry name" value="N_methyl"/>
    <property type="match status" value="1"/>
</dbReference>
<keyword evidence="1" id="KW-0812">Transmembrane</keyword>
<sequence length="384" mass="40533">MLAINQLLRKRTHRGFTLVELLVVLLIFMILVSVSLPIVKGLISDQKVSRTAQSIEAFVNAARSRAIGEGRTVGVRFERLGDVNFRRSTSVRLRQLLGVPAYSGDSADATATLTGSPISSASFDTADSPLVYLSSELLNDTPTDNDHLAPIQVGDMLELAGGRTVAIGAIGAVSGMSVPITFDLSENFNPTGSVYVDRFPLAGASSSSGGRVKYRIHRSPVPSSSNVLSLPKGMAIDLNYSGIGLGGSEFAPDTSSAVTPRSVDILFNSEGAVTQVIYDTANTRFYPTGLIFFCLGEVDGVASIEGAASDRDSLFAAGRTLTTNIRKPDSLWLVINPASGVVSTVAMASVNTIPTDPTDPNDGDYGTALQEARLFATYSDTIAE</sequence>
<name>M5UCE2_9BACT</name>
<reference evidence="2 3" key="1">
    <citation type="journal article" date="2013" name="Mar. Genomics">
        <title>Expression of sulfatases in Rhodopirellula baltica and the diversity of sulfatases in the genus Rhodopirellula.</title>
        <authorList>
            <person name="Wegner C.E."/>
            <person name="Richter-Heitmann T."/>
            <person name="Klindworth A."/>
            <person name="Klockow C."/>
            <person name="Richter M."/>
            <person name="Achstetter T."/>
            <person name="Glockner F.O."/>
            <person name="Harder J."/>
        </authorList>
    </citation>
    <scope>NUCLEOTIDE SEQUENCE [LARGE SCALE GENOMIC DNA]</scope>
    <source>
        <strain evidence="2 3">SM41</strain>
    </source>
</reference>
<dbReference type="Proteomes" id="UP000011885">
    <property type="component" value="Unassembled WGS sequence"/>
</dbReference>
<dbReference type="EMBL" id="ANOH01000210">
    <property type="protein sequence ID" value="EMI55526.1"/>
    <property type="molecule type" value="Genomic_DNA"/>
</dbReference>